<keyword evidence="4 6" id="KW-0472">Membrane</keyword>
<sequence length="665" mass="74211">MPLFEMSSSQDQPKQKQKKRQQHPSQPPKPQLPQDASSEPRSLCHQFLLKSVWPGLGLFGESYLLFSIGTLKPLWEILYPDCFSGETCSSTLLGSLTYSVVLGVMVGMVALGYAANHLGRRTGSIITASIMAFGAWGVTLVSIFLTDREVWLYRALSMLFFVFGLGVGGEYPLSASSASEYAMGALRHREAQEMQQHDTHNNYSALYENALPTTATTPIRNNTSTHNEEHRQQHRGRHIQLVFSMQGVGILCNSVTMTALLWITGISEQQQQQAQESLLMIWRITYALGALVLTFVLWSRWQYLQESHVWDEDRKKRYRIQQSRSTLLEEAIKSRKQEELLQLDAPIVRSSSSVSSLSAPSVTVDYYNQAIHTTGLPTQHHHNHHHHQHVSNLAVPAADTPPPQEDHQDNSSNAEDDLKSSPTRLFLQNYGLRLMGASLSWLAWDVCFYGNKLFQSTFLLTLTGESTTLIEFSMAASLNAAVALLGYFGAALLVDKVGRRDLQQYGFLVTGSLFVSCGFLYNDLSSATLVTLYLASSFFGQLGPNATTFMLAAELFPTEMRTMAHGICACAGKAGALIAAVVFNYLDNDLDLFMLSGYASFVACFITFCTIPETLGLDLYEVDKKWRMTLEGRKVEYRGDANHPRYLSYLERSKLHGVAHCDVDV</sequence>
<dbReference type="PROSITE" id="PS00216">
    <property type="entry name" value="SUGAR_TRANSPORT_1"/>
    <property type="match status" value="1"/>
</dbReference>
<dbReference type="InterPro" id="IPR005828">
    <property type="entry name" value="MFS_sugar_transport-like"/>
</dbReference>
<dbReference type="InterPro" id="IPR036259">
    <property type="entry name" value="MFS_trans_sf"/>
</dbReference>
<dbReference type="GO" id="GO:0022857">
    <property type="term" value="F:transmembrane transporter activity"/>
    <property type="evidence" value="ECO:0007669"/>
    <property type="project" value="InterPro"/>
</dbReference>
<keyword evidence="8" id="KW-1185">Reference proteome</keyword>
<dbReference type="InterPro" id="IPR005829">
    <property type="entry name" value="Sugar_transporter_CS"/>
</dbReference>
<dbReference type="OrthoDB" id="433512at2759"/>
<evidence type="ECO:0000256" key="6">
    <source>
        <dbReference type="SAM" id="Phobius"/>
    </source>
</evidence>
<dbReference type="GO" id="GO:0016020">
    <property type="term" value="C:membrane"/>
    <property type="evidence" value="ECO:0007669"/>
    <property type="project" value="UniProtKB-SubCell"/>
</dbReference>
<comment type="subcellular location">
    <subcellularLocation>
        <location evidence="1">Membrane</location>
        <topology evidence="1">Multi-pass membrane protein</topology>
    </subcellularLocation>
</comment>
<feature type="transmembrane region" description="Helical" evidence="6">
    <location>
        <begin position="472"/>
        <end position="493"/>
    </location>
</feature>
<dbReference type="AlphaFoldDB" id="A0A9N8EMQ5"/>
<evidence type="ECO:0000256" key="4">
    <source>
        <dbReference type="ARBA" id="ARBA00023136"/>
    </source>
</evidence>
<feature type="transmembrane region" description="Helical" evidence="6">
    <location>
        <begin position="505"/>
        <end position="524"/>
    </location>
</feature>
<keyword evidence="2 6" id="KW-0812">Transmembrane</keyword>
<evidence type="ECO:0000256" key="2">
    <source>
        <dbReference type="ARBA" id="ARBA00022692"/>
    </source>
</evidence>
<feature type="transmembrane region" description="Helical" evidence="6">
    <location>
        <begin position="151"/>
        <end position="173"/>
    </location>
</feature>
<feature type="transmembrane region" description="Helical" evidence="6">
    <location>
        <begin position="125"/>
        <end position="145"/>
    </location>
</feature>
<proteinExistence type="predicted"/>
<feature type="compositionally biased region" description="Basic residues" evidence="5">
    <location>
        <begin position="379"/>
        <end position="389"/>
    </location>
</feature>
<evidence type="ECO:0000256" key="5">
    <source>
        <dbReference type="SAM" id="MobiDB-lite"/>
    </source>
</evidence>
<dbReference type="Gene3D" id="1.20.1250.20">
    <property type="entry name" value="MFS general substrate transporter like domains"/>
    <property type="match status" value="3"/>
</dbReference>
<evidence type="ECO:0000313" key="8">
    <source>
        <dbReference type="Proteomes" id="UP001153069"/>
    </source>
</evidence>
<dbReference type="SUPFAM" id="SSF103473">
    <property type="entry name" value="MFS general substrate transporter"/>
    <property type="match status" value="2"/>
</dbReference>
<feature type="transmembrane region" description="Helical" evidence="6">
    <location>
        <begin position="277"/>
        <end position="298"/>
    </location>
</feature>
<feature type="transmembrane region" description="Helical" evidence="6">
    <location>
        <begin position="241"/>
        <end position="265"/>
    </location>
</feature>
<reference evidence="7" key="1">
    <citation type="submission" date="2020-06" db="EMBL/GenBank/DDBJ databases">
        <authorList>
            <consortium name="Plant Systems Biology data submission"/>
        </authorList>
    </citation>
    <scope>NUCLEOTIDE SEQUENCE</scope>
    <source>
        <strain evidence="7">D6</strain>
    </source>
</reference>
<feature type="region of interest" description="Disordered" evidence="5">
    <location>
        <begin position="376"/>
        <end position="419"/>
    </location>
</feature>
<dbReference type="Proteomes" id="UP001153069">
    <property type="component" value="Unassembled WGS sequence"/>
</dbReference>
<name>A0A9N8EMQ5_9STRA</name>
<evidence type="ECO:0000256" key="3">
    <source>
        <dbReference type="ARBA" id="ARBA00022989"/>
    </source>
</evidence>
<comment type="caution">
    <text evidence="7">The sequence shown here is derived from an EMBL/GenBank/DDBJ whole genome shotgun (WGS) entry which is preliminary data.</text>
</comment>
<feature type="region of interest" description="Disordered" evidence="5">
    <location>
        <begin position="1"/>
        <end position="38"/>
    </location>
</feature>
<dbReference type="Pfam" id="PF00083">
    <property type="entry name" value="Sugar_tr"/>
    <property type="match status" value="2"/>
</dbReference>
<organism evidence="7 8">
    <name type="scientific">Seminavis robusta</name>
    <dbReference type="NCBI Taxonomy" id="568900"/>
    <lineage>
        <taxon>Eukaryota</taxon>
        <taxon>Sar</taxon>
        <taxon>Stramenopiles</taxon>
        <taxon>Ochrophyta</taxon>
        <taxon>Bacillariophyta</taxon>
        <taxon>Bacillariophyceae</taxon>
        <taxon>Bacillariophycidae</taxon>
        <taxon>Naviculales</taxon>
        <taxon>Naviculaceae</taxon>
        <taxon>Seminavis</taxon>
    </lineage>
</organism>
<feature type="transmembrane region" description="Helical" evidence="6">
    <location>
        <begin position="91"/>
        <end position="113"/>
    </location>
</feature>
<dbReference type="PANTHER" id="PTHR24064">
    <property type="entry name" value="SOLUTE CARRIER FAMILY 22 MEMBER"/>
    <property type="match status" value="1"/>
</dbReference>
<keyword evidence="3 6" id="KW-1133">Transmembrane helix</keyword>
<feature type="transmembrane region" description="Helical" evidence="6">
    <location>
        <begin position="51"/>
        <end position="71"/>
    </location>
</feature>
<evidence type="ECO:0000313" key="7">
    <source>
        <dbReference type="EMBL" id="CAB9522849.1"/>
    </source>
</evidence>
<protein>
    <submittedName>
        <fullName evidence="7">Probable inorganic phosphate transporter 1-8</fullName>
    </submittedName>
</protein>
<evidence type="ECO:0000256" key="1">
    <source>
        <dbReference type="ARBA" id="ARBA00004141"/>
    </source>
</evidence>
<gene>
    <name evidence="7" type="ORF">SEMRO_1348_G265050.1</name>
</gene>
<feature type="transmembrane region" description="Helical" evidence="6">
    <location>
        <begin position="598"/>
        <end position="620"/>
    </location>
</feature>
<dbReference type="EMBL" id="CAICTM010001346">
    <property type="protein sequence ID" value="CAB9522849.1"/>
    <property type="molecule type" value="Genomic_DNA"/>
</dbReference>
<accession>A0A9N8EMQ5</accession>
<feature type="transmembrane region" description="Helical" evidence="6">
    <location>
        <begin position="564"/>
        <end position="586"/>
    </location>
</feature>